<dbReference type="SUPFAM" id="SSF52833">
    <property type="entry name" value="Thioredoxin-like"/>
    <property type="match status" value="1"/>
</dbReference>
<organism evidence="1 2">
    <name type="scientific">Herpetosiphon gulosus</name>
    <dbReference type="NCBI Taxonomy" id="1973496"/>
    <lineage>
        <taxon>Bacteria</taxon>
        <taxon>Bacillati</taxon>
        <taxon>Chloroflexota</taxon>
        <taxon>Chloroflexia</taxon>
        <taxon>Herpetosiphonales</taxon>
        <taxon>Herpetosiphonaceae</taxon>
        <taxon>Herpetosiphon</taxon>
    </lineage>
</organism>
<dbReference type="Proteomes" id="UP001428290">
    <property type="component" value="Unassembled WGS sequence"/>
</dbReference>
<dbReference type="CDD" id="cd02980">
    <property type="entry name" value="TRX_Fd_family"/>
    <property type="match status" value="1"/>
</dbReference>
<gene>
    <name evidence="1" type="ORF">Hgul01_04099</name>
</gene>
<dbReference type="InterPro" id="IPR036249">
    <property type="entry name" value="Thioredoxin-like_sf"/>
</dbReference>
<reference evidence="1 2" key="1">
    <citation type="submission" date="2024-02" db="EMBL/GenBank/DDBJ databases">
        <title>Herpetosiphon gulosus NBRC 112829.</title>
        <authorList>
            <person name="Ichikawa N."/>
            <person name="Katano-Makiyama Y."/>
            <person name="Hidaka K."/>
        </authorList>
    </citation>
    <scope>NUCLEOTIDE SEQUENCE [LARGE SCALE GENOMIC DNA]</scope>
    <source>
        <strain evidence="1 2">NBRC 112829</strain>
    </source>
</reference>
<dbReference type="Gene3D" id="3.40.30.10">
    <property type="entry name" value="Glutaredoxin"/>
    <property type="match status" value="1"/>
</dbReference>
<comment type="caution">
    <text evidence="1">The sequence shown here is derived from an EMBL/GenBank/DDBJ whole genome shotgun (WGS) entry which is preliminary data.</text>
</comment>
<keyword evidence="2" id="KW-1185">Reference proteome</keyword>
<protein>
    <recommendedName>
        <fullName evidence="3">(2Fe-2S) ferredoxin domain-containing protein</fullName>
    </recommendedName>
</protein>
<evidence type="ECO:0000313" key="1">
    <source>
        <dbReference type="EMBL" id="GAA5530281.1"/>
    </source>
</evidence>
<evidence type="ECO:0000313" key="2">
    <source>
        <dbReference type="Proteomes" id="UP001428290"/>
    </source>
</evidence>
<accession>A0ABP9X4F4</accession>
<evidence type="ECO:0008006" key="3">
    <source>
        <dbReference type="Google" id="ProtNLM"/>
    </source>
</evidence>
<name>A0ABP9X4F4_9CHLR</name>
<proteinExistence type="predicted"/>
<sequence length="95" mass="10641">MNQQSTYRIYLCHGLHCGSQLGHVQQAFEQALAAANLTETVELRLSNCLGRCERGPNAIIQPGRVVYCQLNSTAINRIVHEHLLTNTPIVELRDE</sequence>
<dbReference type="RefSeq" id="WP_345723878.1">
    <property type="nucleotide sequence ID" value="NZ_BAABRU010000017.1"/>
</dbReference>
<dbReference type="EMBL" id="BAABRU010000017">
    <property type="protein sequence ID" value="GAA5530281.1"/>
    <property type="molecule type" value="Genomic_DNA"/>
</dbReference>